<name>A0A3P7KQJ6_STRVU</name>
<reference evidence="3 4" key="1">
    <citation type="submission" date="2018-11" db="EMBL/GenBank/DDBJ databases">
        <authorList>
            <consortium name="Pathogen Informatics"/>
        </authorList>
    </citation>
    <scope>NUCLEOTIDE SEQUENCE [LARGE SCALE GENOMIC DNA]</scope>
</reference>
<feature type="non-terminal residue" evidence="3">
    <location>
        <position position="166"/>
    </location>
</feature>
<feature type="non-terminal residue" evidence="3">
    <location>
        <position position="1"/>
    </location>
</feature>
<proteinExistence type="predicted"/>
<sequence length="166" mass="17516">IPHSSTASVASTSTPSHSSPENAANSVHAPVPTFTDLKPISPKSDSSALSNALAQASEVLANVGPGTELPTTFTAAAPQPTYQPVTAPTADTVVVPLAPKPIYPNVPAAVQSSSHPVIAHDARFSSYAEFDEAFEAWKRECLHPFRVASSETLREPDGTVNHRFKY</sequence>
<dbReference type="AlphaFoldDB" id="A0A3P7KQJ6"/>
<organism evidence="3 4">
    <name type="scientific">Strongylus vulgaris</name>
    <name type="common">Blood worm</name>
    <dbReference type="NCBI Taxonomy" id="40348"/>
    <lineage>
        <taxon>Eukaryota</taxon>
        <taxon>Metazoa</taxon>
        <taxon>Ecdysozoa</taxon>
        <taxon>Nematoda</taxon>
        <taxon>Chromadorea</taxon>
        <taxon>Rhabditida</taxon>
        <taxon>Rhabditina</taxon>
        <taxon>Rhabditomorpha</taxon>
        <taxon>Strongyloidea</taxon>
        <taxon>Strongylidae</taxon>
        <taxon>Strongylus</taxon>
    </lineage>
</organism>
<dbReference type="EMBL" id="UYYB01027626">
    <property type="protein sequence ID" value="VDM72861.1"/>
    <property type="molecule type" value="Genomic_DNA"/>
</dbReference>
<evidence type="ECO:0000256" key="1">
    <source>
        <dbReference type="SAM" id="MobiDB-lite"/>
    </source>
</evidence>
<feature type="compositionally biased region" description="Low complexity" evidence="1">
    <location>
        <begin position="1"/>
        <end position="20"/>
    </location>
</feature>
<evidence type="ECO:0000313" key="3">
    <source>
        <dbReference type="EMBL" id="VDM72865.1"/>
    </source>
</evidence>
<dbReference type="Proteomes" id="UP000270094">
    <property type="component" value="Unassembled WGS sequence"/>
</dbReference>
<keyword evidence="4" id="KW-1185">Reference proteome</keyword>
<evidence type="ECO:0000313" key="4">
    <source>
        <dbReference type="Proteomes" id="UP000270094"/>
    </source>
</evidence>
<protein>
    <submittedName>
        <fullName evidence="3">Uncharacterized protein</fullName>
    </submittedName>
</protein>
<evidence type="ECO:0000313" key="2">
    <source>
        <dbReference type="EMBL" id="VDM72861.1"/>
    </source>
</evidence>
<accession>A0A3P7KQJ6</accession>
<feature type="region of interest" description="Disordered" evidence="1">
    <location>
        <begin position="1"/>
        <end position="46"/>
    </location>
</feature>
<gene>
    <name evidence="2" type="ORF">SVUK_LOCUS7859</name>
    <name evidence="3" type="ORF">SVUK_LOCUS7863</name>
</gene>
<dbReference type="EMBL" id="UYYB01027644">
    <property type="protein sequence ID" value="VDM72865.1"/>
    <property type="molecule type" value="Genomic_DNA"/>
</dbReference>
<dbReference type="OrthoDB" id="5915810at2759"/>